<reference evidence="2" key="1">
    <citation type="submission" date="2013-01" db="EMBL/GenBank/DDBJ databases">
        <title>Draft Genome Sequence of a Mulberry Tree, Morus notabilis C.K. Schneid.</title>
        <authorList>
            <person name="He N."/>
            <person name="Zhao S."/>
        </authorList>
    </citation>
    <scope>NUCLEOTIDE SEQUENCE</scope>
</reference>
<dbReference type="Proteomes" id="UP000030645">
    <property type="component" value="Unassembled WGS sequence"/>
</dbReference>
<name>W9R7V1_9ROSA</name>
<gene>
    <name evidence="1" type="ORF">L484_008763</name>
</gene>
<evidence type="ECO:0000313" key="2">
    <source>
        <dbReference type="Proteomes" id="UP000030645"/>
    </source>
</evidence>
<accession>W9R7V1</accession>
<proteinExistence type="predicted"/>
<sequence length="107" mass="12017">MRLKEVRGLRQKGAYDMVFLDDREPWGGEAMAGGQQMSIGDGSASLVVVLDKSRSMVMVVWVGCEFVYYGEIPINMIRRRLEAGEVGLRWWWICDSVLSLGGTLNSE</sequence>
<dbReference type="AlphaFoldDB" id="W9R7V1"/>
<protein>
    <submittedName>
        <fullName evidence="1">Uncharacterized protein</fullName>
    </submittedName>
</protein>
<evidence type="ECO:0000313" key="1">
    <source>
        <dbReference type="EMBL" id="EXB75310.1"/>
    </source>
</evidence>
<dbReference type="EMBL" id="KE344675">
    <property type="protein sequence ID" value="EXB75310.1"/>
    <property type="molecule type" value="Genomic_DNA"/>
</dbReference>
<organism evidence="1 2">
    <name type="scientific">Morus notabilis</name>
    <dbReference type="NCBI Taxonomy" id="981085"/>
    <lineage>
        <taxon>Eukaryota</taxon>
        <taxon>Viridiplantae</taxon>
        <taxon>Streptophyta</taxon>
        <taxon>Embryophyta</taxon>
        <taxon>Tracheophyta</taxon>
        <taxon>Spermatophyta</taxon>
        <taxon>Magnoliopsida</taxon>
        <taxon>eudicotyledons</taxon>
        <taxon>Gunneridae</taxon>
        <taxon>Pentapetalae</taxon>
        <taxon>rosids</taxon>
        <taxon>fabids</taxon>
        <taxon>Rosales</taxon>
        <taxon>Moraceae</taxon>
        <taxon>Moreae</taxon>
        <taxon>Morus</taxon>
    </lineage>
</organism>
<keyword evidence="2" id="KW-1185">Reference proteome</keyword>